<keyword evidence="1" id="KW-0472">Membrane</keyword>
<reference evidence="3" key="1">
    <citation type="journal article" date="2015" name="Nat. Genet.">
        <title>The genome and transcriptome of the zoonotic hookworm Ancylostoma ceylanicum identify infection-specific gene families.</title>
        <authorList>
            <person name="Schwarz E.M."/>
            <person name="Hu Y."/>
            <person name="Antoshechkin I."/>
            <person name="Miller M.M."/>
            <person name="Sternberg P.W."/>
            <person name="Aroian R.V."/>
        </authorList>
    </citation>
    <scope>NUCLEOTIDE SEQUENCE</scope>
    <source>
        <strain evidence="3">HY135</strain>
    </source>
</reference>
<evidence type="ECO:0000313" key="2">
    <source>
        <dbReference type="EMBL" id="EYC27521.1"/>
    </source>
</evidence>
<dbReference type="AlphaFoldDB" id="A0A016VJR9"/>
<protein>
    <submittedName>
        <fullName evidence="2">Uncharacterized protein</fullName>
    </submittedName>
</protein>
<comment type="caution">
    <text evidence="2">The sequence shown here is derived from an EMBL/GenBank/DDBJ whole genome shotgun (WGS) entry which is preliminary data.</text>
</comment>
<name>A0A016VJR9_9BILA</name>
<proteinExistence type="predicted"/>
<evidence type="ECO:0000313" key="3">
    <source>
        <dbReference type="Proteomes" id="UP000024635"/>
    </source>
</evidence>
<sequence length="226" mass="26034">MEIAEPSMTWEFKVMVVKISFTMTDILQEDQNQRQIGQKRLACFPALMPIYVVAVLAIFMLFFNSTVSTRSNLLANTDGKLKYLKWDYDQQEAATTPSSHNFRLPKNLKPQPSNNIIKNARKSEVLYDLVIKVYLPNYVEFPANKNLTTEGEVTIKMVVMQTTNVIVLSMKKIIIFFDECEAHSKLEIEASNGFGERYLLYLHLKGSVSARFGCRDVNRIRFFLAR</sequence>
<dbReference type="Proteomes" id="UP000024635">
    <property type="component" value="Unassembled WGS sequence"/>
</dbReference>
<keyword evidence="1" id="KW-0812">Transmembrane</keyword>
<dbReference type="InterPro" id="IPR042097">
    <property type="entry name" value="Aminopeptidase_N-like_N_sf"/>
</dbReference>
<dbReference type="STRING" id="53326.A0A016VJR9"/>
<feature type="transmembrane region" description="Helical" evidence="1">
    <location>
        <begin position="41"/>
        <end position="63"/>
    </location>
</feature>
<keyword evidence="3" id="KW-1185">Reference proteome</keyword>
<keyword evidence="1" id="KW-1133">Transmembrane helix</keyword>
<dbReference type="EMBL" id="JARK01001345">
    <property type="protein sequence ID" value="EYC27521.1"/>
    <property type="molecule type" value="Genomic_DNA"/>
</dbReference>
<dbReference type="OrthoDB" id="10031169at2759"/>
<gene>
    <name evidence="2" type="primary">Acey_s0009.g773</name>
    <name evidence="2" type="ORF">Y032_0009g773</name>
</gene>
<organism evidence="2 3">
    <name type="scientific">Ancylostoma ceylanicum</name>
    <dbReference type="NCBI Taxonomy" id="53326"/>
    <lineage>
        <taxon>Eukaryota</taxon>
        <taxon>Metazoa</taxon>
        <taxon>Ecdysozoa</taxon>
        <taxon>Nematoda</taxon>
        <taxon>Chromadorea</taxon>
        <taxon>Rhabditida</taxon>
        <taxon>Rhabditina</taxon>
        <taxon>Rhabditomorpha</taxon>
        <taxon>Strongyloidea</taxon>
        <taxon>Ancylostomatidae</taxon>
        <taxon>Ancylostomatinae</taxon>
        <taxon>Ancylostoma</taxon>
    </lineage>
</organism>
<accession>A0A016VJR9</accession>
<evidence type="ECO:0000256" key="1">
    <source>
        <dbReference type="SAM" id="Phobius"/>
    </source>
</evidence>
<dbReference type="Gene3D" id="2.60.40.1730">
    <property type="entry name" value="tricorn interacting facor f3 domain"/>
    <property type="match status" value="1"/>
</dbReference>